<keyword evidence="2 5" id="KW-0812">Transmembrane</keyword>
<dbReference type="AlphaFoldDB" id="A0A1G1WNS2"/>
<evidence type="ECO:0000256" key="1">
    <source>
        <dbReference type="ARBA" id="ARBA00004141"/>
    </source>
</evidence>
<feature type="transmembrane region" description="Helical" evidence="5">
    <location>
        <begin position="167"/>
        <end position="188"/>
    </location>
</feature>
<dbReference type="PANTHER" id="PTHR16950:SF16">
    <property type="entry name" value="ZINC TRANSPORTER ZIP13"/>
    <property type="match status" value="1"/>
</dbReference>
<protein>
    <recommendedName>
        <fullName evidence="8">ZIP zinc transporter</fullName>
    </recommendedName>
</protein>
<feature type="transmembrane region" description="Helical" evidence="5">
    <location>
        <begin position="69"/>
        <end position="90"/>
    </location>
</feature>
<dbReference type="EMBL" id="MHCZ01000034">
    <property type="protein sequence ID" value="OGY29392.1"/>
    <property type="molecule type" value="Genomic_DNA"/>
</dbReference>
<evidence type="ECO:0000313" key="6">
    <source>
        <dbReference type="EMBL" id="OGY29392.1"/>
    </source>
</evidence>
<dbReference type="Pfam" id="PF02535">
    <property type="entry name" value="Zip"/>
    <property type="match status" value="1"/>
</dbReference>
<dbReference type="STRING" id="1802603.A3F35_01525"/>
<reference evidence="6 7" key="1">
    <citation type="journal article" date="2016" name="Nat. Commun.">
        <title>Thousands of microbial genomes shed light on interconnected biogeochemical processes in an aquifer system.</title>
        <authorList>
            <person name="Anantharaman K."/>
            <person name="Brown C.T."/>
            <person name="Hug L.A."/>
            <person name="Sharon I."/>
            <person name="Castelle C.J."/>
            <person name="Probst A.J."/>
            <person name="Thomas B.C."/>
            <person name="Singh A."/>
            <person name="Wilkins M.J."/>
            <person name="Karaoz U."/>
            <person name="Brodie E.L."/>
            <person name="Williams K.H."/>
            <person name="Hubbard S.S."/>
            <person name="Banfield J.F."/>
        </authorList>
    </citation>
    <scope>NUCLEOTIDE SEQUENCE [LARGE SCALE GENOMIC DNA]</scope>
</reference>
<evidence type="ECO:0008006" key="8">
    <source>
        <dbReference type="Google" id="ProtNLM"/>
    </source>
</evidence>
<comment type="caution">
    <text evidence="6">The sequence shown here is derived from an EMBL/GenBank/DDBJ whole genome shotgun (WGS) entry which is preliminary data.</text>
</comment>
<dbReference type="GO" id="GO:0016020">
    <property type="term" value="C:membrane"/>
    <property type="evidence" value="ECO:0007669"/>
    <property type="project" value="UniProtKB-SubCell"/>
</dbReference>
<organism evidence="6 7">
    <name type="scientific">Candidatus Woykebacteria bacterium RIFCSPHIGHO2_12_FULL_45_10</name>
    <dbReference type="NCBI Taxonomy" id="1802603"/>
    <lineage>
        <taxon>Bacteria</taxon>
        <taxon>Candidatus Woykeibacteriota</taxon>
    </lineage>
</organism>
<feature type="transmembrane region" description="Helical" evidence="5">
    <location>
        <begin position="39"/>
        <end position="57"/>
    </location>
</feature>
<sequence>MSSTLVYILIFNFAASLLSLTGGVILLLKTDLMGKIAHLLASFAAGALLGTVFFDLLPEAANIKTNHNIFLWTLVGVLAFFFLERSVHWLHHHQHPHQKSDSKPTVLLLLLGDTVHNFIDGVAIATTFLVSVPLGIVTSVAVAAHEIPQEIGDFGVMLNEGYARRKIVLFNLFSAFASIVGAVITFFIGARIEGYLPILLALTAGFFIYIAASDLIPEIHENNLKGFAALESFLLVAGVFTIWIFVSLLG</sequence>
<feature type="transmembrane region" description="Helical" evidence="5">
    <location>
        <begin position="194"/>
        <end position="212"/>
    </location>
</feature>
<evidence type="ECO:0000256" key="5">
    <source>
        <dbReference type="SAM" id="Phobius"/>
    </source>
</evidence>
<keyword evidence="4 5" id="KW-0472">Membrane</keyword>
<dbReference type="GO" id="GO:0046873">
    <property type="term" value="F:metal ion transmembrane transporter activity"/>
    <property type="evidence" value="ECO:0007669"/>
    <property type="project" value="InterPro"/>
</dbReference>
<keyword evidence="3 5" id="KW-1133">Transmembrane helix</keyword>
<evidence type="ECO:0000256" key="3">
    <source>
        <dbReference type="ARBA" id="ARBA00022989"/>
    </source>
</evidence>
<evidence type="ECO:0000313" key="7">
    <source>
        <dbReference type="Proteomes" id="UP000178068"/>
    </source>
</evidence>
<dbReference type="InterPro" id="IPR003689">
    <property type="entry name" value="ZIP"/>
</dbReference>
<dbReference type="PANTHER" id="PTHR16950">
    <property type="entry name" value="ZINC TRANSPORTER SLC39A7 HISTIDINE-RICH MEMBRANE PROTEIN KE4"/>
    <property type="match status" value="1"/>
</dbReference>
<dbReference type="Proteomes" id="UP000178068">
    <property type="component" value="Unassembled WGS sequence"/>
</dbReference>
<evidence type="ECO:0000256" key="4">
    <source>
        <dbReference type="ARBA" id="ARBA00023136"/>
    </source>
</evidence>
<feature type="transmembrane region" description="Helical" evidence="5">
    <location>
        <begin position="6"/>
        <end position="27"/>
    </location>
</feature>
<evidence type="ECO:0000256" key="2">
    <source>
        <dbReference type="ARBA" id="ARBA00022692"/>
    </source>
</evidence>
<feature type="transmembrane region" description="Helical" evidence="5">
    <location>
        <begin position="224"/>
        <end position="246"/>
    </location>
</feature>
<proteinExistence type="predicted"/>
<name>A0A1G1WNS2_9BACT</name>
<comment type="subcellular location">
    <subcellularLocation>
        <location evidence="1">Membrane</location>
        <topology evidence="1">Multi-pass membrane protein</topology>
    </subcellularLocation>
</comment>
<accession>A0A1G1WNS2</accession>
<gene>
    <name evidence="6" type="ORF">A3F35_01525</name>
</gene>